<proteinExistence type="predicted"/>
<reference evidence="1 2" key="1">
    <citation type="submission" date="2019-10" db="EMBL/GenBank/DDBJ databases">
        <title>Streptomyces smaragdinus sp. nov. and Streptomyces fabii sp. nov., isolated from the gut of fungus growing-termite Macrotermes natalensis.</title>
        <authorList>
            <person name="Schwitalla J."/>
            <person name="Benndorf R."/>
            <person name="Martin K."/>
            <person name="De Beer W."/>
            <person name="Kaster A.-K."/>
            <person name="Vollmers J."/>
            <person name="Poulsen M."/>
            <person name="Beemelmanns C."/>
        </authorList>
    </citation>
    <scope>NUCLEOTIDE SEQUENCE [LARGE SCALE GENOMIC DNA]</scope>
    <source>
        <strain evidence="1 2">RB5</strain>
    </source>
</reference>
<dbReference type="OrthoDB" id="3252194at2"/>
<sequence>MTSLLGLTELRLSTFRCHRGRTLPLGPVTVLTGTGKSSALQAVAVLAALAGGDRLHECFRAVPGGARACIPHTARPDGGGRRGFRIGCSADGPFGEVHLDVAVQAEPELRIVGERLTGAGLELFSTALRDPGRRQVQAGWRTAGSVPVTRAPMPDDRLGTALLPLRVAGRTEGERLVLEAAEQMVVALRSVFPCEPRPSSMRGAVPADTAALRPDCGNLASVLHRVRDDDGHPALVDAVRGCVGEPLRDVLTEELPGGVVRAVLDRGGRHTPVGGLGDGELRYLALALTLLAGPGVRAVDPAGEIAPARQGLTVLADGLDRSLDAARAAALLRLASSACAGGTVRLLTSVAGPAAADAGGGITVVDLGHDEA</sequence>
<protein>
    <recommendedName>
        <fullName evidence="3">BldA-regulated nucleotide binding protein</fullName>
    </recommendedName>
</protein>
<organism evidence="1 2">
    <name type="scientific">Streptomyces smaragdinus</name>
    <dbReference type="NCBI Taxonomy" id="2585196"/>
    <lineage>
        <taxon>Bacteria</taxon>
        <taxon>Bacillati</taxon>
        <taxon>Actinomycetota</taxon>
        <taxon>Actinomycetes</taxon>
        <taxon>Kitasatosporales</taxon>
        <taxon>Streptomycetaceae</taxon>
        <taxon>Streptomyces</taxon>
    </lineage>
</organism>
<dbReference type="AlphaFoldDB" id="A0A7K0CH53"/>
<name>A0A7K0CH53_9ACTN</name>
<gene>
    <name evidence="1" type="ORF">SRB5_29540</name>
</gene>
<keyword evidence="2" id="KW-1185">Reference proteome</keyword>
<dbReference type="EMBL" id="WEGJ01000009">
    <property type="protein sequence ID" value="MQY12815.1"/>
    <property type="molecule type" value="Genomic_DNA"/>
</dbReference>
<evidence type="ECO:0000313" key="2">
    <source>
        <dbReference type="Proteomes" id="UP000466345"/>
    </source>
</evidence>
<comment type="caution">
    <text evidence="1">The sequence shown here is derived from an EMBL/GenBank/DDBJ whole genome shotgun (WGS) entry which is preliminary data.</text>
</comment>
<dbReference type="RefSeq" id="WP_153452431.1">
    <property type="nucleotide sequence ID" value="NZ_WEGJ01000009.1"/>
</dbReference>
<evidence type="ECO:0000313" key="1">
    <source>
        <dbReference type="EMBL" id="MQY12815.1"/>
    </source>
</evidence>
<dbReference type="Proteomes" id="UP000466345">
    <property type="component" value="Unassembled WGS sequence"/>
</dbReference>
<accession>A0A7K0CH53</accession>
<evidence type="ECO:0008006" key="3">
    <source>
        <dbReference type="Google" id="ProtNLM"/>
    </source>
</evidence>